<evidence type="ECO:0000313" key="1">
    <source>
        <dbReference type="Proteomes" id="UP001652581"/>
    </source>
</evidence>
<dbReference type="GeneID" id="102537234"/>
<dbReference type="Proteomes" id="UP001652581">
    <property type="component" value="Chromosome X"/>
</dbReference>
<dbReference type="RefSeq" id="XP_006208913.1">
    <property type="nucleotide sequence ID" value="XM_006208851.3"/>
</dbReference>
<dbReference type="OrthoDB" id="9529309at2759"/>
<protein>
    <submittedName>
        <fullName evidence="2">Kita-kyushu lung cancer antigen 1</fullName>
    </submittedName>
</protein>
<dbReference type="KEGG" id="vpc:102537234"/>
<dbReference type="CTD" id="203413"/>
<dbReference type="InParanoid" id="A0A6I9ICE3"/>
<gene>
    <name evidence="2" type="primary">CT83</name>
</gene>
<dbReference type="Pfam" id="PF15204">
    <property type="entry name" value="KKLCAg1"/>
    <property type="match status" value="1"/>
</dbReference>
<dbReference type="PANTHER" id="PTHR38650:SF1">
    <property type="entry name" value="KITA-KYUSHU LUNG CANCER ANTIGEN 1"/>
    <property type="match status" value="1"/>
</dbReference>
<evidence type="ECO:0000313" key="2">
    <source>
        <dbReference type="RefSeq" id="XP_006208913.1"/>
    </source>
</evidence>
<dbReference type="InterPro" id="IPR027940">
    <property type="entry name" value="KKLCAg1"/>
</dbReference>
<reference evidence="2" key="1">
    <citation type="submission" date="2025-08" db="UniProtKB">
        <authorList>
            <consortium name="RefSeq"/>
        </authorList>
    </citation>
    <scope>IDENTIFICATION</scope>
</reference>
<proteinExistence type="predicted"/>
<organism evidence="1 2">
    <name type="scientific">Vicugna pacos</name>
    <name type="common">Alpaca</name>
    <name type="synonym">Lama pacos</name>
    <dbReference type="NCBI Taxonomy" id="30538"/>
    <lineage>
        <taxon>Eukaryota</taxon>
        <taxon>Metazoa</taxon>
        <taxon>Chordata</taxon>
        <taxon>Craniata</taxon>
        <taxon>Vertebrata</taxon>
        <taxon>Euteleostomi</taxon>
        <taxon>Mammalia</taxon>
        <taxon>Eutheria</taxon>
        <taxon>Laurasiatheria</taxon>
        <taxon>Artiodactyla</taxon>
        <taxon>Tylopoda</taxon>
        <taxon>Camelidae</taxon>
        <taxon>Vicugna</taxon>
    </lineage>
</organism>
<dbReference type="PANTHER" id="PTHR38650">
    <property type="entry name" value="KITA-KYUSHU LUNG CANCER ANTIGEN 1"/>
    <property type="match status" value="1"/>
</dbReference>
<sequence length="127" mass="13980">MSILLLLVSGVLFAFMFVFWKTLFQRNTGEMSSNSTSLALVRSSSPTGSTKSNTDKSLSVNHLSRDTLINFPHSIAMQKRILVNLAIVEYKLAEMEQCLITKGLNGALVNRKSIDNLTECNDSGGNH</sequence>
<accession>A0A6I9ICE3</accession>
<name>A0A6I9ICE3_VICPA</name>
<keyword evidence="1" id="KW-1185">Reference proteome</keyword>
<dbReference type="AlphaFoldDB" id="A0A6I9ICE3"/>